<keyword evidence="1 3" id="KW-0472">Membrane</keyword>
<dbReference type="EMBL" id="FMAY01000001">
    <property type="protein sequence ID" value="SCB78101.1"/>
    <property type="molecule type" value="Genomic_DNA"/>
</dbReference>
<organism evidence="4 5">
    <name type="scientific">Kosakonia oryzendophytica</name>
    <dbReference type="NCBI Taxonomy" id="1005665"/>
    <lineage>
        <taxon>Bacteria</taxon>
        <taxon>Pseudomonadati</taxon>
        <taxon>Pseudomonadota</taxon>
        <taxon>Gammaproteobacteria</taxon>
        <taxon>Enterobacterales</taxon>
        <taxon>Enterobacteriaceae</taxon>
        <taxon>Kosakonia</taxon>
    </lineage>
</organism>
<evidence type="ECO:0000313" key="4">
    <source>
        <dbReference type="EMBL" id="SCB78101.1"/>
    </source>
</evidence>
<dbReference type="AlphaFoldDB" id="A0A1C3Z6T9"/>
<accession>A0A1C3Z6T9</accession>
<evidence type="ECO:0000313" key="5">
    <source>
        <dbReference type="Proteomes" id="UP000198975"/>
    </source>
</evidence>
<keyword evidence="5" id="KW-1185">Reference proteome</keyword>
<feature type="transmembrane region" description="Helical" evidence="3">
    <location>
        <begin position="318"/>
        <end position="335"/>
    </location>
</feature>
<dbReference type="InterPro" id="IPR023597">
    <property type="entry name" value="Flagellar_regulator_Flk"/>
</dbReference>
<evidence type="ECO:0000256" key="3">
    <source>
        <dbReference type="SAM" id="Phobius"/>
    </source>
</evidence>
<keyword evidence="1" id="KW-1003">Cell membrane</keyword>
<comment type="similarity">
    <text evidence="1">Belongs to the flk family.</text>
</comment>
<dbReference type="Proteomes" id="UP000198975">
    <property type="component" value="Unassembled WGS sequence"/>
</dbReference>
<evidence type="ECO:0000256" key="2">
    <source>
        <dbReference type="SAM" id="MobiDB-lite"/>
    </source>
</evidence>
<keyword evidence="3" id="KW-1133">Transmembrane helix</keyword>
<protein>
    <recommendedName>
        <fullName evidence="1">Flagellar regulator flk</fullName>
    </recommendedName>
    <alternativeName>
        <fullName evidence="1">Fluke</fullName>
    </alternativeName>
</protein>
<feature type="region of interest" description="Disordered" evidence="2">
    <location>
        <begin position="1"/>
        <end position="26"/>
    </location>
</feature>
<sequence length="336" mass="37366">MMQPIQGAPGRPPGQEPLQTGSVPGELPLSSVQRTVLERLVIRLIALTQQQSAEVWAGVKHDLGLKNDAPLLSRHFPAAEQNLNQRVETATQNHTTRQIISQLTELLGQGNNRQAVSDFIRQQFGQTALSQLTPQQLKTVLTMLQNNQIVIPQPQQRPATERPLLPAEHNSLNQAVTKLAAATGESGKLIWQSMLELSGVKTGELIPAKHFAPLMTWLQARQTLSTHPAPTLHTVQTALKQPLDPIEMRTMTEYAQQNWQATPQTVLTTAQVQDILNQVFLRRTERSPEALEIRNIQPIYSPFVAPIIETVKSISTRPGLFFIALLVVAFLFWLVS</sequence>
<comment type="subcellular location">
    <subcellularLocation>
        <location evidence="1">Cell inner membrane</location>
        <topology evidence="1">Single-pass membrane protein</topology>
    </subcellularLocation>
</comment>
<keyword evidence="3" id="KW-0812">Transmembrane</keyword>
<gene>
    <name evidence="4" type="ORF">GA0061071_101405</name>
</gene>
<evidence type="ECO:0000256" key="1">
    <source>
        <dbReference type="PIRNR" id="PIRNR020588"/>
    </source>
</evidence>
<keyword evidence="1" id="KW-0997">Cell inner membrane</keyword>
<reference evidence="5" key="1">
    <citation type="submission" date="2016-08" db="EMBL/GenBank/DDBJ databases">
        <authorList>
            <person name="Varghese N."/>
            <person name="Submissions Spin"/>
        </authorList>
    </citation>
    <scope>NUCLEOTIDE SEQUENCE [LARGE SCALE GENOMIC DNA]</scope>
    <source>
        <strain evidence="5">REICA_082</strain>
    </source>
</reference>
<comment type="function">
    <text evidence="1">Acts as a regulator of flagellar gene expression by modulating the protein level of the anti sigma factor FlgM upon sensing ring completion or hook elongation. Flk could inhibit FlgM secretion by acting as a braking system for the flagellar-associated type III secretion system.</text>
</comment>
<proteinExistence type="inferred from homology"/>
<dbReference type="NCBIfam" id="NF007987">
    <property type="entry name" value="PRK10715.1"/>
    <property type="match status" value="1"/>
</dbReference>
<name>A0A1C3Z6T9_9ENTR</name>
<dbReference type="GO" id="GO:0010468">
    <property type="term" value="P:regulation of gene expression"/>
    <property type="evidence" value="ECO:0007669"/>
    <property type="project" value="InterPro"/>
</dbReference>
<dbReference type="GO" id="GO:0005886">
    <property type="term" value="C:plasma membrane"/>
    <property type="evidence" value="ECO:0007669"/>
    <property type="project" value="UniProtKB-SubCell"/>
</dbReference>
<dbReference type="PIRSF" id="PIRSF020588">
    <property type="entry name" value="Flk"/>
    <property type="match status" value="1"/>
</dbReference>